<name>W7X617_TETTS</name>
<dbReference type="OrthoDB" id="2747330at2759"/>
<dbReference type="PANTHER" id="PTHR47966:SF51">
    <property type="entry name" value="BETA-SITE APP-CLEAVING ENZYME, ISOFORM A-RELATED"/>
    <property type="match status" value="1"/>
</dbReference>
<feature type="signal peptide" evidence="9">
    <location>
        <begin position="1"/>
        <end position="19"/>
    </location>
</feature>
<accession>W7X617</accession>
<dbReference type="InterPro" id="IPR021109">
    <property type="entry name" value="Peptidase_aspartic_dom_sf"/>
</dbReference>
<keyword evidence="3 7" id="KW-0064">Aspartyl protease</keyword>
<dbReference type="GeneID" id="24438776"/>
<evidence type="ECO:0000313" key="12">
    <source>
        <dbReference type="Proteomes" id="UP000009168"/>
    </source>
</evidence>
<dbReference type="InterPro" id="IPR033121">
    <property type="entry name" value="PEPTIDASE_A1"/>
</dbReference>
<feature type="active site" evidence="5">
    <location>
        <position position="267"/>
    </location>
</feature>
<dbReference type="CDD" id="cd05471">
    <property type="entry name" value="pepsin_like"/>
    <property type="match status" value="1"/>
</dbReference>
<evidence type="ECO:0000256" key="6">
    <source>
        <dbReference type="PIRSR" id="PIRSR601461-2"/>
    </source>
</evidence>
<feature type="active site" evidence="5">
    <location>
        <position position="77"/>
    </location>
</feature>
<dbReference type="InterPro" id="IPR034164">
    <property type="entry name" value="Pepsin-like_dom"/>
</dbReference>
<dbReference type="InterPro" id="IPR001461">
    <property type="entry name" value="Aspartic_peptidase_A1"/>
</dbReference>
<feature type="disulfide bond" evidence="6">
    <location>
        <begin position="308"/>
        <end position="344"/>
    </location>
</feature>
<dbReference type="SUPFAM" id="SSF50630">
    <property type="entry name" value="Acid proteases"/>
    <property type="match status" value="1"/>
</dbReference>
<keyword evidence="8" id="KW-0472">Membrane</keyword>
<keyword evidence="8" id="KW-1133">Transmembrane helix</keyword>
<evidence type="ECO:0000256" key="2">
    <source>
        <dbReference type="ARBA" id="ARBA00022670"/>
    </source>
</evidence>
<gene>
    <name evidence="11" type="ORF">TTHERM_000402179</name>
</gene>
<dbReference type="PROSITE" id="PS00141">
    <property type="entry name" value="ASP_PROTEASE"/>
    <property type="match status" value="1"/>
</dbReference>
<evidence type="ECO:0000256" key="5">
    <source>
        <dbReference type="PIRSR" id="PIRSR601461-1"/>
    </source>
</evidence>
<dbReference type="KEGG" id="tet:TTHERM_000402179"/>
<feature type="transmembrane region" description="Helical" evidence="8">
    <location>
        <begin position="404"/>
        <end position="425"/>
    </location>
</feature>
<dbReference type="STRING" id="312017.W7X617"/>
<evidence type="ECO:0000256" key="9">
    <source>
        <dbReference type="SAM" id="SignalP"/>
    </source>
</evidence>
<keyword evidence="4 7" id="KW-0378">Hydrolase</keyword>
<dbReference type="Pfam" id="PF00026">
    <property type="entry name" value="Asp"/>
    <property type="match status" value="1"/>
</dbReference>
<dbReference type="AlphaFoldDB" id="W7X617"/>
<feature type="domain" description="Peptidase A1" evidence="10">
    <location>
        <begin position="59"/>
        <end position="383"/>
    </location>
</feature>
<keyword evidence="9" id="KW-0732">Signal</keyword>
<dbReference type="PROSITE" id="PS51767">
    <property type="entry name" value="PEPTIDASE_A1"/>
    <property type="match status" value="1"/>
</dbReference>
<dbReference type="Proteomes" id="UP000009168">
    <property type="component" value="Unassembled WGS sequence"/>
</dbReference>
<evidence type="ECO:0000313" key="11">
    <source>
        <dbReference type="EMBL" id="EWS74795.1"/>
    </source>
</evidence>
<keyword evidence="2 7" id="KW-0645">Protease</keyword>
<comment type="similarity">
    <text evidence="1 7">Belongs to the peptidase A1 family.</text>
</comment>
<evidence type="ECO:0000256" key="1">
    <source>
        <dbReference type="ARBA" id="ARBA00007447"/>
    </source>
</evidence>
<dbReference type="PRINTS" id="PR00792">
    <property type="entry name" value="PEPSIN"/>
</dbReference>
<keyword evidence="12" id="KW-1185">Reference proteome</keyword>
<keyword evidence="6" id="KW-1015">Disulfide bond</keyword>
<protein>
    <submittedName>
        <fullName evidence="11">Eukaryotic aspartyl protease family protein</fullName>
    </submittedName>
</protein>
<dbReference type="EMBL" id="GG662719">
    <property type="protein sequence ID" value="EWS74795.1"/>
    <property type="molecule type" value="Genomic_DNA"/>
</dbReference>
<keyword evidence="8" id="KW-0812">Transmembrane</keyword>
<organism evidence="11 12">
    <name type="scientific">Tetrahymena thermophila (strain SB210)</name>
    <dbReference type="NCBI Taxonomy" id="312017"/>
    <lineage>
        <taxon>Eukaryota</taxon>
        <taxon>Sar</taxon>
        <taxon>Alveolata</taxon>
        <taxon>Ciliophora</taxon>
        <taxon>Intramacronucleata</taxon>
        <taxon>Oligohymenophorea</taxon>
        <taxon>Hymenostomatida</taxon>
        <taxon>Tetrahymenina</taxon>
        <taxon>Tetrahymenidae</taxon>
        <taxon>Tetrahymena</taxon>
    </lineage>
</organism>
<proteinExistence type="inferred from homology"/>
<dbReference type="GO" id="GO:0006508">
    <property type="term" value="P:proteolysis"/>
    <property type="evidence" value="ECO:0007669"/>
    <property type="project" value="UniProtKB-KW"/>
</dbReference>
<dbReference type="InterPro" id="IPR001969">
    <property type="entry name" value="Aspartic_peptidase_AS"/>
</dbReference>
<evidence type="ECO:0000256" key="4">
    <source>
        <dbReference type="ARBA" id="ARBA00022801"/>
    </source>
</evidence>
<evidence type="ECO:0000256" key="7">
    <source>
        <dbReference type="RuleBase" id="RU000454"/>
    </source>
</evidence>
<evidence type="ECO:0000256" key="3">
    <source>
        <dbReference type="ARBA" id="ARBA00022750"/>
    </source>
</evidence>
<dbReference type="GO" id="GO:0004190">
    <property type="term" value="F:aspartic-type endopeptidase activity"/>
    <property type="evidence" value="ECO:0007669"/>
    <property type="project" value="UniProtKB-KW"/>
</dbReference>
<dbReference type="InParanoid" id="W7X617"/>
<dbReference type="RefSeq" id="XP_012652688.1">
    <property type="nucleotide sequence ID" value="XM_012797234.1"/>
</dbReference>
<dbReference type="Gene3D" id="2.40.70.10">
    <property type="entry name" value="Acid Proteases"/>
    <property type="match status" value="2"/>
</dbReference>
<sequence>MKQIGTFILVLLAINLATSQITIPIQKRIPQDTNESNSFLEDQDQIAVDKLINHSLQMYSGDIQLGNSKKTFTVDFDSGSNLLWLTSKNCPSCVKDGFKNSYDCSAQDGCTLTNIPAQVQYGGGAAVKGHIARVPISIAGKGPVTEALLLVEKSVNNKGLQSDGLMGLGVYDENDTDKVAFVNKLFKQGFIPKSQFSFYLGFGQSDSELVIGGVDTSKLANPSEIYYHPIILNGQHNDSQRWRVAFKSVSFGNQSVTLTSQNTGIVDSGTTLAYIRNDVYKKWISYLKTVATLKAIPAGLSTFYSVKCGTTLPDLTFTLTDVNGVERNYALPSSFYILNQDNTCIIGIQGNSVSSDIQFLLGDVFMRRFVSVFDYTNLQMGLSVSVADPATAPTLESNKRSHHYAALLLGLVAISGLIFITLRALRK</sequence>
<dbReference type="PANTHER" id="PTHR47966">
    <property type="entry name" value="BETA-SITE APP-CLEAVING ENZYME, ISOFORM A-RELATED"/>
    <property type="match status" value="1"/>
</dbReference>
<evidence type="ECO:0000256" key="8">
    <source>
        <dbReference type="SAM" id="Phobius"/>
    </source>
</evidence>
<evidence type="ECO:0000259" key="10">
    <source>
        <dbReference type="PROSITE" id="PS51767"/>
    </source>
</evidence>
<feature type="chain" id="PRO_5004906477" evidence="9">
    <location>
        <begin position="20"/>
        <end position="427"/>
    </location>
</feature>
<reference evidence="12" key="1">
    <citation type="journal article" date="2006" name="PLoS Biol.">
        <title>Macronuclear genome sequence of the ciliate Tetrahymena thermophila, a model eukaryote.</title>
        <authorList>
            <person name="Eisen J.A."/>
            <person name="Coyne R.S."/>
            <person name="Wu M."/>
            <person name="Wu D."/>
            <person name="Thiagarajan M."/>
            <person name="Wortman J.R."/>
            <person name="Badger J.H."/>
            <person name="Ren Q."/>
            <person name="Amedeo P."/>
            <person name="Jones K.M."/>
            <person name="Tallon L.J."/>
            <person name="Delcher A.L."/>
            <person name="Salzberg S.L."/>
            <person name="Silva J.C."/>
            <person name="Haas B.J."/>
            <person name="Majoros W.H."/>
            <person name="Farzad M."/>
            <person name="Carlton J.M."/>
            <person name="Smith R.K. Jr."/>
            <person name="Garg J."/>
            <person name="Pearlman R.E."/>
            <person name="Karrer K.M."/>
            <person name="Sun L."/>
            <person name="Manning G."/>
            <person name="Elde N.C."/>
            <person name="Turkewitz A.P."/>
            <person name="Asai D.J."/>
            <person name="Wilkes D.E."/>
            <person name="Wang Y."/>
            <person name="Cai H."/>
            <person name="Collins K."/>
            <person name="Stewart B.A."/>
            <person name="Lee S.R."/>
            <person name="Wilamowska K."/>
            <person name="Weinberg Z."/>
            <person name="Ruzzo W.L."/>
            <person name="Wloga D."/>
            <person name="Gaertig J."/>
            <person name="Frankel J."/>
            <person name="Tsao C.-C."/>
            <person name="Gorovsky M.A."/>
            <person name="Keeling P.J."/>
            <person name="Waller R.F."/>
            <person name="Patron N.J."/>
            <person name="Cherry J.M."/>
            <person name="Stover N.A."/>
            <person name="Krieger C.J."/>
            <person name="del Toro C."/>
            <person name="Ryder H.F."/>
            <person name="Williamson S.C."/>
            <person name="Barbeau R.A."/>
            <person name="Hamilton E.P."/>
            <person name="Orias E."/>
        </authorList>
    </citation>
    <scope>NUCLEOTIDE SEQUENCE [LARGE SCALE GENOMIC DNA]</scope>
    <source>
        <strain evidence="12">SB210</strain>
    </source>
</reference>